<evidence type="ECO:0000259" key="1">
    <source>
        <dbReference type="Pfam" id="PF17648"/>
    </source>
</evidence>
<protein>
    <submittedName>
        <fullName evidence="2">Piso0_004765 protein</fullName>
    </submittedName>
</protein>
<dbReference type="InterPro" id="IPR040841">
    <property type="entry name" value="Luciferase_dom"/>
</dbReference>
<dbReference type="Proteomes" id="UP000005222">
    <property type="component" value="Chromosome N"/>
</dbReference>
<dbReference type="AlphaFoldDB" id="G8Y0C9"/>
<evidence type="ECO:0000313" key="3">
    <source>
        <dbReference type="Proteomes" id="UP000005222"/>
    </source>
</evidence>
<dbReference type="eggNOG" id="ENOG502S0WG">
    <property type="taxonomic scope" value="Eukaryota"/>
</dbReference>
<dbReference type="InterPro" id="IPR048273">
    <property type="entry name" value="Luciferase"/>
</dbReference>
<proteinExistence type="predicted"/>
<sequence length="236" mass="26556">MTNMLLDSSTKGLLACVGALVAGGAYIANSQDYKEWIEVETPGGLPPNIFGYCISWLATVSLRGDRKDIAFLRSKGDISFLRPEDIAVRQYGEPQIAKWAVPHRQISQIAYDVDNEDEIQTFFQRFIDKYPSCYRGISRIEKSIPALFLKIGKNDKEIIHKHVKDGSFHIFLSRSDAATVIEKGWGELHPNETSSLVASRGETDVMLYATLKPEDYNVYEKIVDASIKFQMARATK</sequence>
<name>G8Y0C9_PICSO</name>
<keyword evidence="3" id="KW-1185">Reference proteome</keyword>
<dbReference type="HOGENOM" id="CLU_063954_1_0_1"/>
<dbReference type="InParanoid" id="G8Y0C9"/>
<reference evidence="2 3" key="1">
    <citation type="journal article" date="2012" name="G3 (Bethesda)">
        <title>Pichia sorbitophila, an interspecies yeast hybrid reveals early steps of genome resolution following polyploidization.</title>
        <authorList>
            <person name="Leh Louis V."/>
            <person name="Despons L."/>
            <person name="Friedrich A."/>
            <person name="Martin T."/>
            <person name="Durrens P."/>
            <person name="Casaregola S."/>
            <person name="Neuveglise C."/>
            <person name="Fairhead C."/>
            <person name="Marck C."/>
            <person name="Cruz J.A."/>
            <person name="Straub M.L."/>
            <person name="Kugler V."/>
            <person name="Sacerdot C."/>
            <person name="Uzunov Z."/>
            <person name="Thierry A."/>
            <person name="Weiss S."/>
            <person name="Bleykasten C."/>
            <person name="De Montigny J."/>
            <person name="Jacques N."/>
            <person name="Jung P."/>
            <person name="Lemaire M."/>
            <person name="Mallet S."/>
            <person name="Morel G."/>
            <person name="Richard G.F."/>
            <person name="Sarkar A."/>
            <person name="Savel G."/>
            <person name="Schacherer J."/>
            <person name="Seret M.L."/>
            <person name="Talla E."/>
            <person name="Samson G."/>
            <person name="Jubin C."/>
            <person name="Poulain J."/>
            <person name="Vacherie B."/>
            <person name="Barbe V."/>
            <person name="Pelletier E."/>
            <person name="Sherman D.J."/>
            <person name="Westhof E."/>
            <person name="Weissenbach J."/>
            <person name="Baret P.V."/>
            <person name="Wincker P."/>
            <person name="Gaillardin C."/>
            <person name="Dujon B."/>
            <person name="Souciet J.L."/>
        </authorList>
    </citation>
    <scope>NUCLEOTIDE SEQUENCE [LARGE SCALE GENOMIC DNA]</scope>
    <source>
        <strain evidence="3">ATCC MYA-4447 / BCRC 22081 / CBS 7064 / NBRC 10061 / NRRL Y-12695</strain>
    </source>
</reference>
<organism evidence="2 3">
    <name type="scientific">Pichia sorbitophila (strain ATCC MYA-4447 / BCRC 22081 / CBS 7064 / NBRC 10061 / NRRL Y-12695)</name>
    <name type="common">Hybrid yeast</name>
    <dbReference type="NCBI Taxonomy" id="559304"/>
    <lineage>
        <taxon>Eukaryota</taxon>
        <taxon>Fungi</taxon>
        <taxon>Dikarya</taxon>
        <taxon>Ascomycota</taxon>
        <taxon>Saccharomycotina</taxon>
        <taxon>Pichiomycetes</taxon>
        <taxon>Debaryomycetaceae</taxon>
        <taxon>Millerozyma</taxon>
    </lineage>
</organism>
<dbReference type="EMBL" id="FO082046">
    <property type="protein sequence ID" value="CCE86282.1"/>
    <property type="molecule type" value="Genomic_DNA"/>
</dbReference>
<dbReference type="STRING" id="559304.G8Y0C9"/>
<dbReference type="PANTHER" id="PTHR38695:SF1">
    <property type="entry name" value="AMINO ACID PERMEASE_ SLC12A DOMAIN-CONTAINING PROTEIN"/>
    <property type="match status" value="1"/>
</dbReference>
<dbReference type="OrthoDB" id="5358398at2759"/>
<gene>
    <name evidence="2" type="primary">Piso0_004765</name>
    <name evidence="2" type="ORF">GNLVRS01_PISO0N00651g</name>
</gene>
<feature type="domain" description="Luciferase" evidence="1">
    <location>
        <begin position="156"/>
        <end position="226"/>
    </location>
</feature>
<accession>G8Y0C9</accession>
<evidence type="ECO:0000313" key="2">
    <source>
        <dbReference type="EMBL" id="CCE86282.1"/>
    </source>
</evidence>
<dbReference type="Pfam" id="PF17648">
    <property type="entry name" value="Luciferase"/>
    <property type="match status" value="1"/>
</dbReference>
<dbReference type="PANTHER" id="PTHR38695">
    <property type="entry name" value="AMINO ACID PERMEASE_ SLC12A DOMAIN-CONTAINING PROTEIN"/>
    <property type="match status" value="1"/>
</dbReference>